<keyword evidence="3" id="KW-1185">Reference proteome</keyword>
<dbReference type="EMBL" id="OU466860">
    <property type="protein sequence ID" value="CAH2060296.1"/>
    <property type="molecule type" value="Genomic_DNA"/>
</dbReference>
<evidence type="ECO:0000313" key="2">
    <source>
        <dbReference type="EMBL" id="CAH2060296.1"/>
    </source>
</evidence>
<name>A0AAU9SDQ1_THLAR</name>
<evidence type="ECO:0000256" key="1">
    <source>
        <dbReference type="SAM" id="MobiDB-lite"/>
    </source>
</evidence>
<reference evidence="2 3" key="1">
    <citation type="submission" date="2022-03" db="EMBL/GenBank/DDBJ databases">
        <authorList>
            <person name="Nunn A."/>
            <person name="Chopra R."/>
            <person name="Nunn A."/>
            <person name="Contreras Garrido A."/>
        </authorList>
    </citation>
    <scope>NUCLEOTIDE SEQUENCE [LARGE SCALE GENOMIC DNA]</scope>
</reference>
<dbReference type="AlphaFoldDB" id="A0AAU9SDQ1"/>
<organism evidence="2 3">
    <name type="scientific">Thlaspi arvense</name>
    <name type="common">Field penny-cress</name>
    <dbReference type="NCBI Taxonomy" id="13288"/>
    <lineage>
        <taxon>Eukaryota</taxon>
        <taxon>Viridiplantae</taxon>
        <taxon>Streptophyta</taxon>
        <taxon>Embryophyta</taxon>
        <taxon>Tracheophyta</taxon>
        <taxon>Spermatophyta</taxon>
        <taxon>Magnoliopsida</taxon>
        <taxon>eudicotyledons</taxon>
        <taxon>Gunneridae</taxon>
        <taxon>Pentapetalae</taxon>
        <taxon>rosids</taxon>
        <taxon>malvids</taxon>
        <taxon>Brassicales</taxon>
        <taxon>Brassicaceae</taxon>
        <taxon>Thlaspideae</taxon>
        <taxon>Thlaspi</taxon>
    </lineage>
</organism>
<sequence length="150" mass="16801">SFDLYIYAGGYWSPDDAYLGREAHPSGKHLAEGFSLPKKEDIDDAEIMEKVLHYGVGSGAITLFAVREDDPYIGRRAGLTSCWLSDEEEDGLTEEEGGLAENDDRDDEAEIRENADYLGDVYESANDTDTDCDSDDNQMHKIDDCKYKKI</sequence>
<feature type="non-terminal residue" evidence="2">
    <location>
        <position position="150"/>
    </location>
</feature>
<protein>
    <submittedName>
        <fullName evidence="2">Uncharacterized protein</fullName>
    </submittedName>
</protein>
<gene>
    <name evidence="2" type="ORF">TAV2_LOCUS13657</name>
</gene>
<evidence type="ECO:0000313" key="3">
    <source>
        <dbReference type="Proteomes" id="UP000836841"/>
    </source>
</evidence>
<feature type="region of interest" description="Disordered" evidence="1">
    <location>
        <begin position="86"/>
        <end position="109"/>
    </location>
</feature>
<proteinExistence type="predicted"/>
<accession>A0AAU9SDQ1</accession>
<dbReference type="Proteomes" id="UP000836841">
    <property type="component" value="Chromosome 4"/>
</dbReference>